<feature type="signal peptide" evidence="2">
    <location>
        <begin position="1"/>
        <end position="30"/>
    </location>
</feature>
<feature type="chain" id="PRO_5046413353" evidence="2">
    <location>
        <begin position="31"/>
        <end position="305"/>
    </location>
</feature>
<proteinExistence type="predicted"/>
<evidence type="ECO:0000256" key="2">
    <source>
        <dbReference type="SAM" id="SignalP"/>
    </source>
</evidence>
<evidence type="ECO:0000313" key="4">
    <source>
        <dbReference type="Proteomes" id="UP001642540"/>
    </source>
</evidence>
<accession>A0ABP1QE82</accession>
<evidence type="ECO:0000313" key="3">
    <source>
        <dbReference type="EMBL" id="CAL8096031.1"/>
    </source>
</evidence>
<organism evidence="3 4">
    <name type="scientific">Orchesella dallaii</name>
    <dbReference type="NCBI Taxonomy" id="48710"/>
    <lineage>
        <taxon>Eukaryota</taxon>
        <taxon>Metazoa</taxon>
        <taxon>Ecdysozoa</taxon>
        <taxon>Arthropoda</taxon>
        <taxon>Hexapoda</taxon>
        <taxon>Collembola</taxon>
        <taxon>Entomobryomorpha</taxon>
        <taxon>Entomobryoidea</taxon>
        <taxon>Orchesellidae</taxon>
        <taxon>Orchesellinae</taxon>
        <taxon>Orchesella</taxon>
    </lineage>
</organism>
<keyword evidence="2" id="KW-0732">Signal</keyword>
<evidence type="ECO:0000256" key="1">
    <source>
        <dbReference type="SAM" id="MobiDB-lite"/>
    </source>
</evidence>
<gene>
    <name evidence="3" type="ORF">ODALV1_LOCUS9245</name>
</gene>
<protein>
    <submittedName>
        <fullName evidence="3">Uncharacterized protein</fullName>
    </submittedName>
</protein>
<feature type="region of interest" description="Disordered" evidence="1">
    <location>
        <begin position="281"/>
        <end position="305"/>
    </location>
</feature>
<dbReference type="EMBL" id="CAXLJM020000027">
    <property type="protein sequence ID" value="CAL8096031.1"/>
    <property type="molecule type" value="Genomic_DNA"/>
</dbReference>
<comment type="caution">
    <text evidence="3">The sequence shown here is derived from an EMBL/GenBank/DDBJ whole genome shotgun (WGS) entry which is preliminary data.</text>
</comment>
<keyword evidence="4" id="KW-1185">Reference proteome</keyword>
<name>A0ABP1QE82_9HEXA</name>
<sequence length="305" mass="34890">MLDCPKASGKMSSLLLLMFLIFQVITVTLSEDEELFTAEHEKQNIPVTKFKYARKEPGNELGVFTKVIAHIHRKANQTTDEWRLNKEYLPDDVYESLKLRCEEKETEESPIAWKGCVSDDEGFFAYVTWGVPEPKNKTITYLELEFRPFKKKNESGAEQICILEEVYKNKAFIVLKTYNELSPAENVFEGLNKLTSERIVTEHQLDSFGENFLGIFEDKIDVNAIYNFGDDESFDRDPPYECFLSIGSSEVASILAEKCDFFCPHSTGLSQEELETVLLQAKKEAEKAEGETPDKESSESNHDEL</sequence>
<reference evidence="3 4" key="1">
    <citation type="submission" date="2024-08" db="EMBL/GenBank/DDBJ databases">
        <authorList>
            <person name="Cucini C."/>
            <person name="Frati F."/>
        </authorList>
    </citation>
    <scope>NUCLEOTIDE SEQUENCE [LARGE SCALE GENOMIC DNA]</scope>
</reference>
<dbReference type="Proteomes" id="UP001642540">
    <property type="component" value="Unassembled WGS sequence"/>
</dbReference>